<dbReference type="EMBL" id="UGPN01000002">
    <property type="protein sequence ID" value="STY59543.1"/>
    <property type="molecule type" value="Genomic_DNA"/>
</dbReference>
<gene>
    <name evidence="1" type="ORF">NCTC10638_00721</name>
</gene>
<protein>
    <submittedName>
        <fullName evidence="1">Uncharacterized protein</fullName>
    </submittedName>
</protein>
<dbReference type="Proteomes" id="UP000254802">
    <property type="component" value="Unassembled WGS sequence"/>
</dbReference>
<sequence>MKLYQKNKRISNEIKAKIINKINDFEGFKDLKCLSSWLLFSGEQVATLDELFKHDFWHCVRQSDYPEATGYLDDIEVVSESFHQLLPRFHDKEKVLFDSLTHLIFAQDRKAISRKITLI</sequence>
<proteinExistence type="predicted"/>
<reference evidence="1 2" key="1">
    <citation type="submission" date="2018-06" db="EMBL/GenBank/DDBJ databases">
        <authorList>
            <consortium name="Pathogen Informatics"/>
            <person name="Doyle S."/>
        </authorList>
    </citation>
    <scope>NUCLEOTIDE SEQUENCE [LARGE SCALE GENOMIC DNA]</scope>
    <source>
        <strain evidence="1 2">NCTC10638</strain>
    </source>
</reference>
<evidence type="ECO:0000313" key="2">
    <source>
        <dbReference type="Proteomes" id="UP000254802"/>
    </source>
</evidence>
<name>A0A378MTH0_MANHA</name>
<dbReference type="AlphaFoldDB" id="A0A378MTH0"/>
<organism evidence="1 2">
    <name type="scientific">Mannheimia haemolytica</name>
    <name type="common">Pasteurella haemolytica</name>
    <dbReference type="NCBI Taxonomy" id="75985"/>
    <lineage>
        <taxon>Bacteria</taxon>
        <taxon>Pseudomonadati</taxon>
        <taxon>Pseudomonadota</taxon>
        <taxon>Gammaproteobacteria</taxon>
        <taxon>Pasteurellales</taxon>
        <taxon>Pasteurellaceae</taxon>
        <taxon>Mannheimia</taxon>
    </lineage>
</organism>
<evidence type="ECO:0000313" key="1">
    <source>
        <dbReference type="EMBL" id="STY59543.1"/>
    </source>
</evidence>
<accession>A0A378MTH0</accession>